<protein>
    <submittedName>
        <fullName evidence="1">Uncharacterized protein</fullName>
    </submittedName>
</protein>
<dbReference type="Proteomes" id="UP000054549">
    <property type="component" value="Unassembled WGS sequence"/>
</dbReference>
<sequence>MVITASRPRVTSRLEWEGVGVAFTTWRESFNLGTSLRCSHQTPVGGGIRSGSPFVRKIKAKTC</sequence>
<keyword evidence="2" id="KW-1185">Reference proteome</keyword>
<dbReference type="HOGENOM" id="CLU_2891875_0_0_1"/>
<dbReference type="InParanoid" id="A0A0C2ST70"/>
<evidence type="ECO:0000313" key="2">
    <source>
        <dbReference type="Proteomes" id="UP000054549"/>
    </source>
</evidence>
<dbReference type="EMBL" id="KN818377">
    <property type="protein sequence ID" value="KIL57244.1"/>
    <property type="molecule type" value="Genomic_DNA"/>
</dbReference>
<name>A0A0C2ST70_AMAMK</name>
<feature type="non-terminal residue" evidence="1">
    <location>
        <position position="63"/>
    </location>
</feature>
<gene>
    <name evidence="1" type="ORF">M378DRAFT_171982</name>
</gene>
<reference evidence="1 2" key="1">
    <citation type="submission" date="2014-04" db="EMBL/GenBank/DDBJ databases">
        <title>Evolutionary Origins and Diversification of the Mycorrhizal Mutualists.</title>
        <authorList>
            <consortium name="DOE Joint Genome Institute"/>
            <consortium name="Mycorrhizal Genomics Consortium"/>
            <person name="Kohler A."/>
            <person name="Kuo A."/>
            <person name="Nagy L.G."/>
            <person name="Floudas D."/>
            <person name="Copeland A."/>
            <person name="Barry K.W."/>
            <person name="Cichocki N."/>
            <person name="Veneault-Fourrey C."/>
            <person name="LaButti K."/>
            <person name="Lindquist E.A."/>
            <person name="Lipzen A."/>
            <person name="Lundell T."/>
            <person name="Morin E."/>
            <person name="Murat C."/>
            <person name="Riley R."/>
            <person name="Ohm R."/>
            <person name="Sun H."/>
            <person name="Tunlid A."/>
            <person name="Henrissat B."/>
            <person name="Grigoriev I.V."/>
            <person name="Hibbett D.S."/>
            <person name="Martin F."/>
        </authorList>
    </citation>
    <scope>NUCLEOTIDE SEQUENCE [LARGE SCALE GENOMIC DNA]</scope>
    <source>
        <strain evidence="1 2">Koide BX008</strain>
    </source>
</reference>
<dbReference type="AlphaFoldDB" id="A0A0C2ST70"/>
<accession>A0A0C2ST70</accession>
<proteinExistence type="predicted"/>
<organism evidence="1 2">
    <name type="scientific">Amanita muscaria (strain Koide BX008)</name>
    <dbReference type="NCBI Taxonomy" id="946122"/>
    <lineage>
        <taxon>Eukaryota</taxon>
        <taxon>Fungi</taxon>
        <taxon>Dikarya</taxon>
        <taxon>Basidiomycota</taxon>
        <taxon>Agaricomycotina</taxon>
        <taxon>Agaricomycetes</taxon>
        <taxon>Agaricomycetidae</taxon>
        <taxon>Agaricales</taxon>
        <taxon>Pluteineae</taxon>
        <taxon>Amanitaceae</taxon>
        <taxon>Amanita</taxon>
    </lineage>
</organism>
<evidence type="ECO:0000313" key="1">
    <source>
        <dbReference type="EMBL" id="KIL57244.1"/>
    </source>
</evidence>